<evidence type="ECO:0000259" key="4">
    <source>
        <dbReference type="PROSITE" id="PS50041"/>
    </source>
</evidence>
<keyword evidence="6" id="KW-1185">Reference proteome</keyword>
<dbReference type="PROSITE" id="PS50041">
    <property type="entry name" value="C_TYPE_LECTIN_2"/>
    <property type="match status" value="1"/>
</dbReference>
<reference evidence="5" key="1">
    <citation type="submission" date="2025-08" db="UniProtKB">
        <authorList>
            <consortium name="Ensembl"/>
        </authorList>
    </citation>
    <scope>IDENTIFICATION</scope>
</reference>
<evidence type="ECO:0000256" key="2">
    <source>
        <dbReference type="SAM" id="MobiDB-lite"/>
    </source>
</evidence>
<evidence type="ECO:0000256" key="3">
    <source>
        <dbReference type="SAM" id="Phobius"/>
    </source>
</evidence>
<evidence type="ECO:0000313" key="6">
    <source>
        <dbReference type="Proteomes" id="UP000694562"/>
    </source>
</evidence>
<dbReference type="Gene3D" id="3.10.100.10">
    <property type="entry name" value="Mannose-Binding Protein A, subunit A"/>
    <property type="match status" value="1"/>
</dbReference>
<dbReference type="InterPro" id="IPR001304">
    <property type="entry name" value="C-type_lectin-like"/>
</dbReference>
<dbReference type="AlphaFoldDB" id="A0A8C4UAN3"/>
<keyword evidence="1" id="KW-0430">Lectin</keyword>
<dbReference type="Proteomes" id="UP000694562">
    <property type="component" value="Unplaced"/>
</dbReference>
<dbReference type="InterPro" id="IPR033989">
    <property type="entry name" value="CD209-like_CTLD"/>
</dbReference>
<dbReference type="SMART" id="SM00034">
    <property type="entry name" value="CLECT"/>
    <property type="match status" value="1"/>
</dbReference>
<reference evidence="5" key="2">
    <citation type="submission" date="2025-09" db="UniProtKB">
        <authorList>
            <consortium name="Ensembl"/>
        </authorList>
    </citation>
    <scope>IDENTIFICATION</scope>
</reference>
<dbReference type="OMA" id="EDCAAMY"/>
<organism evidence="5 6">
    <name type="scientific">Falco tinnunculus</name>
    <name type="common">Common kestrel</name>
    <dbReference type="NCBI Taxonomy" id="100819"/>
    <lineage>
        <taxon>Eukaryota</taxon>
        <taxon>Metazoa</taxon>
        <taxon>Chordata</taxon>
        <taxon>Craniata</taxon>
        <taxon>Vertebrata</taxon>
        <taxon>Euteleostomi</taxon>
        <taxon>Archelosauria</taxon>
        <taxon>Archosauria</taxon>
        <taxon>Dinosauria</taxon>
        <taxon>Saurischia</taxon>
        <taxon>Theropoda</taxon>
        <taxon>Coelurosauria</taxon>
        <taxon>Aves</taxon>
        <taxon>Neognathae</taxon>
        <taxon>Neoaves</taxon>
        <taxon>Telluraves</taxon>
        <taxon>Australaves</taxon>
        <taxon>Falconiformes</taxon>
        <taxon>Falconidae</taxon>
        <taxon>Falco</taxon>
    </lineage>
</organism>
<evidence type="ECO:0000256" key="1">
    <source>
        <dbReference type="ARBA" id="ARBA00022734"/>
    </source>
</evidence>
<keyword evidence="3" id="KW-0812">Transmembrane</keyword>
<dbReference type="InterPro" id="IPR050111">
    <property type="entry name" value="C-type_lectin/snaclec_domain"/>
</dbReference>
<dbReference type="Ensembl" id="ENSFTIT00000008556.1">
    <property type="protein sequence ID" value="ENSFTIP00000008189.1"/>
    <property type="gene ID" value="ENSFTIG00000005550.1"/>
</dbReference>
<protein>
    <recommendedName>
        <fullName evidence="4">C-type lectin domain-containing protein</fullName>
    </recommendedName>
</protein>
<accession>A0A8C4UAN3</accession>
<dbReference type="OrthoDB" id="2142683at2759"/>
<keyword evidence="3" id="KW-0472">Membrane</keyword>
<dbReference type="PANTHER" id="PTHR22803">
    <property type="entry name" value="MANNOSE, PHOSPHOLIPASE, LECTIN RECEPTOR RELATED"/>
    <property type="match status" value="1"/>
</dbReference>
<dbReference type="Pfam" id="PF00059">
    <property type="entry name" value="Lectin_C"/>
    <property type="match status" value="1"/>
</dbReference>
<name>A0A8C4UAN3_FALTI</name>
<dbReference type="GO" id="GO:0030246">
    <property type="term" value="F:carbohydrate binding"/>
    <property type="evidence" value="ECO:0007669"/>
    <property type="project" value="UniProtKB-KW"/>
</dbReference>
<feature type="compositionally biased region" description="Basic residues" evidence="2">
    <location>
        <begin position="1"/>
        <end position="12"/>
    </location>
</feature>
<dbReference type="InterPro" id="IPR016187">
    <property type="entry name" value="CTDL_fold"/>
</dbReference>
<feature type="domain" description="C-type lectin" evidence="4">
    <location>
        <begin position="224"/>
        <end position="336"/>
    </location>
</feature>
<feature type="transmembrane region" description="Helical" evidence="3">
    <location>
        <begin position="67"/>
        <end position="88"/>
    </location>
</feature>
<feature type="region of interest" description="Disordered" evidence="2">
    <location>
        <begin position="1"/>
        <end position="29"/>
    </location>
</feature>
<evidence type="ECO:0000313" key="5">
    <source>
        <dbReference type="Ensembl" id="ENSFTIP00000008189.1"/>
    </source>
</evidence>
<keyword evidence="3" id="KW-1133">Transmembrane helix</keyword>
<dbReference type="InterPro" id="IPR016186">
    <property type="entry name" value="C-type_lectin-like/link_sf"/>
</dbReference>
<sequence>MTHLPHHIKSGRCQKEGPEMSQGDGALGTYEKWDSTETMELEKREQGRAPKGALAIPSIPASSLERAIMLLYILLALTIVIFMALTIVNIQRVSAMWEVLEEARMRSENSHTTAWHNLSEVQHTLDKQLSGELQAIHSQFLNVSREVENMGWKVTQCKAECGKELSNRLQALEEKDVLEPVQRQLAEMKQEQSRTSALLDTVLEEARNLSGILCTRCPDGWQQFAKTCYFFSSSTKSWQAAKEFCATFDAHMPIVNTEQENKFLANHIMENRVFWLGLSDMHKEGDWQWVNGNSLSLSFWNSGEPNNVGDHGEDCATIFPNGRWNDVSCSNAEAWI</sequence>
<dbReference type="CDD" id="cd03590">
    <property type="entry name" value="CLECT_DC-SIGN_like"/>
    <property type="match status" value="1"/>
</dbReference>
<proteinExistence type="predicted"/>
<dbReference type="SUPFAM" id="SSF56436">
    <property type="entry name" value="C-type lectin-like"/>
    <property type="match status" value="1"/>
</dbReference>